<keyword evidence="11" id="KW-1185">Reference proteome</keyword>
<organism evidence="10 11">
    <name type="scientific">Paracoccus aminophilus JCM 7686</name>
    <dbReference type="NCBI Taxonomy" id="1367847"/>
    <lineage>
        <taxon>Bacteria</taxon>
        <taxon>Pseudomonadati</taxon>
        <taxon>Pseudomonadota</taxon>
        <taxon>Alphaproteobacteria</taxon>
        <taxon>Rhodobacterales</taxon>
        <taxon>Paracoccaceae</taxon>
        <taxon>Paracoccus</taxon>
    </lineage>
</organism>
<dbReference type="AlphaFoldDB" id="S5Y008"/>
<dbReference type="Proteomes" id="UP000015480">
    <property type="component" value="Plasmid pAMI4"/>
</dbReference>
<evidence type="ECO:0000313" key="11">
    <source>
        <dbReference type="Proteomes" id="UP000015480"/>
    </source>
</evidence>
<dbReference type="InterPro" id="IPR046373">
    <property type="entry name" value="Acyl-CoA_Oxase/DH_mid-dom_sf"/>
</dbReference>
<name>S5Y008_PARAH</name>
<geneLocation type="plasmid" evidence="10 11">
    <name>pAMI4</name>
</geneLocation>
<dbReference type="PANTHER" id="PTHR43292">
    <property type="entry name" value="ACYL-COA DEHYDROGENASE"/>
    <property type="match status" value="1"/>
</dbReference>
<dbReference type="PATRIC" id="fig|1367847.3.peg.3819"/>
<evidence type="ECO:0000256" key="1">
    <source>
        <dbReference type="ARBA" id="ARBA00001974"/>
    </source>
</evidence>
<dbReference type="Pfam" id="PF00441">
    <property type="entry name" value="Acyl-CoA_dh_1"/>
    <property type="match status" value="1"/>
</dbReference>
<dbReference type="PANTHER" id="PTHR43292:SF3">
    <property type="entry name" value="ACYL-COA DEHYDROGENASE FADE29"/>
    <property type="match status" value="1"/>
</dbReference>
<dbReference type="GO" id="GO:0005886">
    <property type="term" value="C:plasma membrane"/>
    <property type="evidence" value="ECO:0007669"/>
    <property type="project" value="TreeGrafter"/>
</dbReference>
<dbReference type="InterPro" id="IPR009075">
    <property type="entry name" value="AcylCo_DH/oxidase_C"/>
</dbReference>
<evidence type="ECO:0000256" key="3">
    <source>
        <dbReference type="ARBA" id="ARBA00022630"/>
    </source>
</evidence>
<sequence length="391" mass="43449">MTLTITEADRAFAAEAGAWLRARLPADLAQKVRQNIRLTRDDLTGWQEVLAARNFYAIGWSREMGGPGLTPVQRYLFEREYGAIPAPHPCQFGISMAGPVIHAFGNDAQRARFLPDIRENRTFWCQGYSEPGAGSDLASLSTSARREGDHYVVNGQKIWTTWAHWADWMFALVRTAKGARPQEGISFLLIDMKTPGITVRPIKTLDGEAEFNEVFFDEVRVPVENLVGTEGAGWGYGKFLLEYERFSMSGAARSRRILGEIREDAAAMGRLDDITFLNRLTRIEIALLALEEMELALLAASEAGGKPGPEASRLKIRGTEIAQDLSRLRLDLFGRRALVHDEAFLEGEAPGEDAQAQGAMAAWLNLRKVTIWGGSNEVQRMILSKQVLGLR</sequence>
<evidence type="ECO:0000256" key="6">
    <source>
        <dbReference type="RuleBase" id="RU362125"/>
    </source>
</evidence>
<dbReference type="InterPro" id="IPR013786">
    <property type="entry name" value="AcylCoA_DH/ox_N"/>
</dbReference>
<dbReference type="Pfam" id="PF02770">
    <property type="entry name" value="Acyl-CoA_dh_M"/>
    <property type="match status" value="1"/>
</dbReference>
<dbReference type="InterPro" id="IPR009100">
    <property type="entry name" value="AcylCoA_DH/oxidase_NM_dom_sf"/>
</dbReference>
<dbReference type="Pfam" id="PF02771">
    <property type="entry name" value="Acyl-CoA_dh_N"/>
    <property type="match status" value="1"/>
</dbReference>
<evidence type="ECO:0000256" key="2">
    <source>
        <dbReference type="ARBA" id="ARBA00009347"/>
    </source>
</evidence>
<dbReference type="SUPFAM" id="SSF47203">
    <property type="entry name" value="Acyl-CoA dehydrogenase C-terminal domain-like"/>
    <property type="match status" value="1"/>
</dbReference>
<keyword evidence="3 6" id="KW-0285">Flavoprotein</keyword>
<dbReference type="InterPro" id="IPR036250">
    <property type="entry name" value="AcylCo_DH-like_C"/>
</dbReference>
<evidence type="ECO:0000256" key="4">
    <source>
        <dbReference type="ARBA" id="ARBA00022827"/>
    </source>
</evidence>
<dbReference type="HOGENOM" id="CLU_018204_9_0_5"/>
<dbReference type="InterPro" id="IPR052161">
    <property type="entry name" value="Mycobact_Acyl-CoA_DH"/>
</dbReference>
<feature type="domain" description="Acyl-CoA oxidase/dehydrogenase middle" evidence="8">
    <location>
        <begin position="125"/>
        <end position="219"/>
    </location>
</feature>
<keyword evidence="10" id="KW-0614">Plasmid</keyword>
<gene>
    <name evidence="10" type="ORF">JCM7686_pAMI4p186</name>
</gene>
<reference evidence="10 11" key="1">
    <citation type="journal article" date="2014" name="BMC Genomics">
        <title>Architecture and functions of a multipartite genome of the methylotrophic bacterium Paracoccus aminophilus JCM 7686, containing primary and secondary chromids.</title>
        <authorList>
            <person name="Dziewit L."/>
            <person name="Czarnecki J."/>
            <person name="Wibberg D."/>
            <person name="Radlinska M."/>
            <person name="Mrozek P."/>
            <person name="Szymczak M."/>
            <person name="Schluter A."/>
            <person name="Puhler A."/>
            <person name="Bartosik D."/>
        </authorList>
    </citation>
    <scope>NUCLEOTIDE SEQUENCE [LARGE SCALE GENOMIC DNA]</scope>
    <source>
        <strain evidence="10">JCM 7686</strain>
        <plasmid evidence="11">Plasmid pAMI4</plasmid>
    </source>
</reference>
<dbReference type="GO" id="GO:0050660">
    <property type="term" value="F:flavin adenine dinucleotide binding"/>
    <property type="evidence" value="ECO:0007669"/>
    <property type="project" value="InterPro"/>
</dbReference>
<comment type="cofactor">
    <cofactor evidence="1 6">
        <name>FAD</name>
        <dbReference type="ChEBI" id="CHEBI:57692"/>
    </cofactor>
</comment>
<dbReference type="Gene3D" id="1.10.540.10">
    <property type="entry name" value="Acyl-CoA dehydrogenase/oxidase, N-terminal domain"/>
    <property type="match status" value="1"/>
</dbReference>
<dbReference type="InterPro" id="IPR037069">
    <property type="entry name" value="AcylCoA_DH/ox_N_sf"/>
</dbReference>
<dbReference type="Gene3D" id="2.40.110.10">
    <property type="entry name" value="Butyryl-CoA Dehydrogenase, subunit A, domain 2"/>
    <property type="match status" value="1"/>
</dbReference>
<evidence type="ECO:0000256" key="5">
    <source>
        <dbReference type="ARBA" id="ARBA00023002"/>
    </source>
</evidence>
<dbReference type="GO" id="GO:0016627">
    <property type="term" value="F:oxidoreductase activity, acting on the CH-CH group of donors"/>
    <property type="evidence" value="ECO:0007669"/>
    <property type="project" value="InterPro"/>
</dbReference>
<dbReference type="RefSeq" id="WP_020952362.1">
    <property type="nucleotide sequence ID" value="NC_022049.1"/>
</dbReference>
<keyword evidence="5 6" id="KW-0560">Oxidoreductase</keyword>
<proteinExistence type="inferred from homology"/>
<protein>
    <submittedName>
        <fullName evidence="10">Acyl-CoA dehydrogenase</fullName>
    </submittedName>
</protein>
<dbReference type="EMBL" id="CP006652">
    <property type="protein sequence ID" value="AGT10877.1"/>
    <property type="molecule type" value="Genomic_DNA"/>
</dbReference>
<dbReference type="eggNOG" id="COG1960">
    <property type="taxonomic scope" value="Bacteria"/>
</dbReference>
<dbReference type="FunFam" id="2.40.110.10:FF:000011">
    <property type="entry name" value="Acyl-CoA dehydrogenase FadE34"/>
    <property type="match status" value="1"/>
</dbReference>
<keyword evidence="4 6" id="KW-0274">FAD</keyword>
<dbReference type="OrthoDB" id="9775090at2"/>
<accession>S5Y008</accession>
<comment type="similarity">
    <text evidence="2 6">Belongs to the acyl-CoA dehydrogenase family.</text>
</comment>
<evidence type="ECO:0000259" key="9">
    <source>
        <dbReference type="Pfam" id="PF02771"/>
    </source>
</evidence>
<evidence type="ECO:0000259" key="8">
    <source>
        <dbReference type="Pfam" id="PF02770"/>
    </source>
</evidence>
<dbReference type="InterPro" id="IPR006091">
    <property type="entry name" value="Acyl-CoA_Oxase/DH_mid-dom"/>
</dbReference>
<dbReference type="Gene3D" id="1.20.140.10">
    <property type="entry name" value="Butyryl-CoA Dehydrogenase, subunit A, domain 3"/>
    <property type="match status" value="1"/>
</dbReference>
<dbReference type="KEGG" id="pami:JCM7686_pAMI4p186"/>
<evidence type="ECO:0000313" key="10">
    <source>
        <dbReference type="EMBL" id="AGT10877.1"/>
    </source>
</evidence>
<feature type="domain" description="Acyl-CoA dehydrogenase/oxidase N-terminal" evidence="9">
    <location>
        <begin position="6"/>
        <end position="117"/>
    </location>
</feature>
<feature type="domain" description="Acyl-CoA dehydrogenase/oxidase C-terminal" evidence="7">
    <location>
        <begin position="231"/>
        <end position="387"/>
    </location>
</feature>
<dbReference type="SUPFAM" id="SSF56645">
    <property type="entry name" value="Acyl-CoA dehydrogenase NM domain-like"/>
    <property type="match status" value="1"/>
</dbReference>
<evidence type="ECO:0000259" key="7">
    <source>
        <dbReference type="Pfam" id="PF00441"/>
    </source>
</evidence>